<evidence type="ECO:0000313" key="2">
    <source>
        <dbReference type="EMBL" id="MEL0618389.1"/>
    </source>
</evidence>
<dbReference type="EMBL" id="JBAKAP010000023">
    <property type="protein sequence ID" value="MEL0618389.1"/>
    <property type="molecule type" value="Genomic_DNA"/>
</dbReference>
<dbReference type="InterPro" id="IPR012658">
    <property type="entry name" value="YheV"/>
</dbReference>
<name>A0ABU9GJT5_COBMA</name>
<dbReference type="Proteomes" id="UP001378242">
    <property type="component" value="Unassembled WGS sequence"/>
</dbReference>
<reference evidence="2 3" key="1">
    <citation type="submission" date="2024-02" db="EMBL/GenBank/DDBJ databases">
        <title>Bacteria isolated from the canopy kelp, Nereocystis luetkeana.</title>
        <authorList>
            <person name="Pfister C.A."/>
            <person name="Younker I.T."/>
            <person name="Light S.H."/>
        </authorList>
    </citation>
    <scope>NUCLEOTIDE SEQUENCE [LARGE SCALE GENOMIC DNA]</scope>
    <source>
        <strain evidence="2 3">TI.5.07</strain>
    </source>
</reference>
<gene>
    <name evidence="2" type="ORF">V6243_16300</name>
</gene>
<proteinExistence type="predicted"/>
<dbReference type="NCBIfam" id="TIGR02443">
    <property type="entry name" value="YheV family putative zinc ribbon protein"/>
    <property type="match status" value="1"/>
</dbReference>
<dbReference type="Pfam" id="PF09526">
    <property type="entry name" value="DUF2387"/>
    <property type="match status" value="1"/>
</dbReference>
<evidence type="ECO:0000256" key="1">
    <source>
        <dbReference type="SAM" id="MobiDB-lite"/>
    </source>
</evidence>
<comment type="caution">
    <text evidence="2">The sequence shown here is derived from an EMBL/GenBank/DDBJ whole genome shotgun (WGS) entry which is preliminary data.</text>
</comment>
<sequence length="83" mass="9493">MSTIKRFIAGAVCPRCGAMDRLRTWEQNETRYRDCVSCDFFEQQAIEEPPTLGELSTRVNAPRDEPASDEVQPVRILDPGKRH</sequence>
<feature type="region of interest" description="Disordered" evidence="1">
    <location>
        <begin position="49"/>
        <end position="83"/>
    </location>
</feature>
<protein>
    <submittedName>
        <fullName evidence="2">YheV family putative zinc ribbon protein</fullName>
    </submittedName>
</protein>
<organism evidence="2 3">
    <name type="scientific">Cobetia marina</name>
    <name type="common">Deleya marina</name>
    <dbReference type="NCBI Taxonomy" id="28258"/>
    <lineage>
        <taxon>Bacteria</taxon>
        <taxon>Pseudomonadati</taxon>
        <taxon>Pseudomonadota</taxon>
        <taxon>Gammaproteobacteria</taxon>
        <taxon>Oceanospirillales</taxon>
        <taxon>Halomonadaceae</taxon>
        <taxon>Cobetia</taxon>
    </lineage>
</organism>
<dbReference type="RefSeq" id="WP_141392221.1">
    <property type="nucleotide sequence ID" value="NZ_BJOH01000016.1"/>
</dbReference>
<evidence type="ECO:0000313" key="3">
    <source>
        <dbReference type="Proteomes" id="UP001378242"/>
    </source>
</evidence>
<keyword evidence="3" id="KW-1185">Reference proteome</keyword>
<accession>A0ABU9GJT5</accession>